<dbReference type="GO" id="GO:0016757">
    <property type="term" value="F:glycosyltransferase activity"/>
    <property type="evidence" value="ECO:0007669"/>
    <property type="project" value="UniProtKB-KW"/>
</dbReference>
<proteinExistence type="predicted"/>
<keyword evidence="2" id="KW-0808">Transferase</keyword>
<reference evidence="2" key="1">
    <citation type="submission" date="2023-03" db="EMBL/GenBank/DDBJ databases">
        <title>Edaphobacter sp.</title>
        <authorList>
            <person name="Huber K.J."/>
            <person name="Papendorf J."/>
            <person name="Pilke C."/>
            <person name="Bunk B."/>
            <person name="Sproeer C."/>
            <person name="Pester M."/>
        </authorList>
    </citation>
    <scope>NUCLEOTIDE SEQUENCE</scope>
    <source>
        <strain evidence="2">DSM 110680</strain>
    </source>
</reference>
<accession>A0AAU7DTC6</accession>
<keyword evidence="2" id="KW-0328">Glycosyltransferase</keyword>
<dbReference type="Gene3D" id="3.30.1310.20">
    <property type="entry name" value="PRTase-like"/>
    <property type="match status" value="1"/>
</dbReference>
<dbReference type="CDD" id="cd06223">
    <property type="entry name" value="PRTases_typeI"/>
    <property type="match status" value="1"/>
</dbReference>
<evidence type="ECO:0000259" key="1">
    <source>
        <dbReference type="Pfam" id="PF00156"/>
    </source>
</evidence>
<dbReference type="RefSeq" id="WP_348265219.1">
    <property type="nucleotide sequence ID" value="NZ_CP121196.1"/>
</dbReference>
<dbReference type="InterPro" id="IPR000836">
    <property type="entry name" value="PRTase_dom"/>
</dbReference>
<dbReference type="EMBL" id="CP121196">
    <property type="protein sequence ID" value="XBH19996.1"/>
    <property type="molecule type" value="Genomic_DNA"/>
</dbReference>
<dbReference type="SUPFAM" id="SSF53271">
    <property type="entry name" value="PRTase-like"/>
    <property type="match status" value="1"/>
</dbReference>
<dbReference type="InterPro" id="IPR029057">
    <property type="entry name" value="PRTase-like"/>
</dbReference>
<gene>
    <name evidence="2" type="ORF">P8935_11895</name>
</gene>
<dbReference type="Pfam" id="PF00156">
    <property type="entry name" value="Pribosyltran"/>
    <property type="match status" value="1"/>
</dbReference>
<evidence type="ECO:0000313" key="2">
    <source>
        <dbReference type="EMBL" id="XBH19996.1"/>
    </source>
</evidence>
<sequence length="217" mass="23553">MVFQDRREAGRVLGELVAELPDLKDGLVLGLVRGGVPVAYEVARKCGLPLDILIVRKLGVPGQEELAMGAIASGGCVVVNESIIRSYHVSEKKLEYVIERETQELQRRETLYRGGQSRADIEGQTVVLVDDGLATGASMRAAIRAVKGRVRKVIVAVPVGAKSTCEELALVVDHLVCALVPEPLEAVGMFYRDFEATSDGEVKELITVAMQLRTRKS</sequence>
<name>A0AAU7DTC6_9BACT</name>
<feature type="domain" description="Phosphoribosyltransferase" evidence="1">
    <location>
        <begin position="23"/>
        <end position="164"/>
    </location>
</feature>
<dbReference type="Gene3D" id="3.40.50.2020">
    <property type="match status" value="1"/>
</dbReference>
<dbReference type="AlphaFoldDB" id="A0AAU7DTC6"/>
<organism evidence="2">
    <name type="scientific">Telmatobacter sp. DSM 110680</name>
    <dbReference type="NCBI Taxonomy" id="3036704"/>
    <lineage>
        <taxon>Bacteria</taxon>
        <taxon>Pseudomonadati</taxon>
        <taxon>Acidobacteriota</taxon>
        <taxon>Terriglobia</taxon>
        <taxon>Terriglobales</taxon>
        <taxon>Acidobacteriaceae</taxon>
        <taxon>Telmatobacter</taxon>
    </lineage>
</organism>
<protein>
    <submittedName>
        <fullName evidence="2">Phosphoribosyltransferase</fullName>
    </submittedName>
</protein>